<accession>A0A751YXX8</accession>
<dbReference type="EMBL" id="DAAWCK010000020">
    <property type="protein sequence ID" value="HAF7257945.1"/>
    <property type="molecule type" value="Genomic_DNA"/>
</dbReference>
<evidence type="ECO:0000313" key="1">
    <source>
        <dbReference type="EMBL" id="HAF7257945.1"/>
    </source>
</evidence>
<name>A0A751YXX8_SALET</name>
<reference evidence="1" key="2">
    <citation type="submission" date="2018-07" db="EMBL/GenBank/DDBJ databases">
        <authorList>
            <consortium name="NCBI Pathogen Detection Project"/>
        </authorList>
    </citation>
    <scope>NUCLEOTIDE SEQUENCE</scope>
    <source>
        <strain evidence="1">13-2237</strain>
    </source>
</reference>
<protein>
    <submittedName>
        <fullName evidence="1">PerC family transcriptional regulator</fullName>
    </submittedName>
</protein>
<gene>
    <name evidence="1" type="ORF">G9X39_002662</name>
</gene>
<organism evidence="1">
    <name type="scientific">Salmonella enterica subsp. enterica serovar Panama</name>
    <dbReference type="NCBI Taxonomy" id="29472"/>
    <lineage>
        <taxon>Bacteria</taxon>
        <taxon>Pseudomonadati</taxon>
        <taxon>Pseudomonadota</taxon>
        <taxon>Gammaproteobacteria</taxon>
        <taxon>Enterobacterales</taxon>
        <taxon>Enterobacteriaceae</taxon>
        <taxon>Salmonella</taxon>
    </lineage>
</organism>
<dbReference type="Pfam" id="PF06069">
    <property type="entry name" value="PerC"/>
    <property type="match status" value="1"/>
</dbReference>
<proteinExistence type="predicted"/>
<dbReference type="InterPro" id="IPR024684">
    <property type="entry name" value="Tscrpt_act_PerC/SfV_Orf40"/>
</dbReference>
<dbReference type="AlphaFoldDB" id="A0A751YXX8"/>
<reference evidence="1" key="1">
    <citation type="journal article" date="2018" name="Genome Biol.">
        <title>SKESA: strategic k-mer extension for scrupulous assemblies.</title>
        <authorList>
            <person name="Souvorov A."/>
            <person name="Agarwala R."/>
            <person name="Lipman D.J."/>
        </authorList>
    </citation>
    <scope>NUCLEOTIDE SEQUENCE</scope>
    <source>
        <strain evidence="1">13-2237</strain>
    </source>
</reference>
<comment type="caution">
    <text evidence="1">The sequence shown here is derived from an EMBL/GenBank/DDBJ whole genome shotgun (WGS) entry which is preliminary data.</text>
</comment>
<sequence>MVEDKIARKLEDAGLWRRAAVWWLEVMQRYGLTDQKREWIRLRRMFCLSCVPPAASPEKLDITDIARAADDTLAEMGIVNVHGAVFRQYR</sequence>